<accession>A0A2N6SWI6</accession>
<proteinExistence type="inferred from homology"/>
<dbReference type="SUPFAM" id="SSF53244">
    <property type="entry name" value="MurD-like peptide ligases, peptide-binding domain"/>
    <property type="match status" value="1"/>
</dbReference>
<evidence type="ECO:0000313" key="12">
    <source>
        <dbReference type="Proteomes" id="UP000235363"/>
    </source>
</evidence>
<dbReference type="InterPro" id="IPR036615">
    <property type="entry name" value="Mur_ligase_C_dom_sf"/>
</dbReference>
<dbReference type="GO" id="GO:0005737">
    <property type="term" value="C:cytoplasm"/>
    <property type="evidence" value="ECO:0007669"/>
    <property type="project" value="UniProtKB-SubCell"/>
</dbReference>
<comment type="subcellular location">
    <subcellularLocation>
        <location evidence="1 7 8">Cytoplasm</location>
    </subcellularLocation>
</comment>
<name>A0A2N6SWI6_9CORY</name>
<dbReference type="InterPro" id="IPR013221">
    <property type="entry name" value="Mur_ligase_cen"/>
</dbReference>
<comment type="function">
    <text evidence="7 8">Cell wall formation. Catalyzes the addition of glutamate to the nucleotide precursor UDP-N-acetylmuramoyl-L-alanine (UMA).</text>
</comment>
<dbReference type="GO" id="GO:0051301">
    <property type="term" value="P:cell division"/>
    <property type="evidence" value="ECO:0007669"/>
    <property type="project" value="UniProtKB-KW"/>
</dbReference>
<evidence type="ECO:0000256" key="6">
    <source>
        <dbReference type="ARBA" id="ARBA00022840"/>
    </source>
</evidence>
<dbReference type="InterPro" id="IPR036565">
    <property type="entry name" value="Mur-like_cat_sf"/>
</dbReference>
<protein>
    <recommendedName>
        <fullName evidence="7 8">UDP-N-acetylmuramoylalanine--D-glutamate ligase</fullName>
        <ecNumber evidence="7 8">6.3.2.9</ecNumber>
    </recommendedName>
    <alternativeName>
        <fullName evidence="7">D-glutamic acid-adding enzyme</fullName>
    </alternativeName>
    <alternativeName>
        <fullName evidence="7">UDP-N-acetylmuramoyl-L-alanyl-D-glutamate synthetase</fullName>
    </alternativeName>
</protein>
<evidence type="ECO:0000256" key="7">
    <source>
        <dbReference type="HAMAP-Rule" id="MF_00639"/>
    </source>
</evidence>
<keyword evidence="7 8" id="KW-0132">Cell division</keyword>
<dbReference type="Proteomes" id="UP000235363">
    <property type="component" value="Unassembled WGS sequence"/>
</dbReference>
<comment type="catalytic activity">
    <reaction evidence="7 8">
        <text>UDP-N-acetyl-alpha-D-muramoyl-L-alanine + D-glutamate + ATP = UDP-N-acetyl-alpha-D-muramoyl-L-alanyl-D-glutamate + ADP + phosphate + H(+)</text>
        <dbReference type="Rhea" id="RHEA:16429"/>
        <dbReference type="ChEBI" id="CHEBI:15378"/>
        <dbReference type="ChEBI" id="CHEBI:29986"/>
        <dbReference type="ChEBI" id="CHEBI:30616"/>
        <dbReference type="ChEBI" id="CHEBI:43474"/>
        <dbReference type="ChEBI" id="CHEBI:83898"/>
        <dbReference type="ChEBI" id="CHEBI:83900"/>
        <dbReference type="ChEBI" id="CHEBI:456216"/>
        <dbReference type="EC" id="6.3.2.9"/>
    </reaction>
</comment>
<evidence type="ECO:0000256" key="1">
    <source>
        <dbReference type="ARBA" id="ARBA00004496"/>
    </source>
</evidence>
<evidence type="ECO:0000256" key="5">
    <source>
        <dbReference type="ARBA" id="ARBA00022741"/>
    </source>
</evidence>
<dbReference type="PANTHER" id="PTHR43692">
    <property type="entry name" value="UDP-N-ACETYLMURAMOYLALANINE--D-GLUTAMATE LIGASE"/>
    <property type="match status" value="1"/>
</dbReference>
<organism evidence="11 12">
    <name type="scientific">Corynebacterium xerosis</name>
    <dbReference type="NCBI Taxonomy" id="1725"/>
    <lineage>
        <taxon>Bacteria</taxon>
        <taxon>Bacillati</taxon>
        <taxon>Actinomycetota</taxon>
        <taxon>Actinomycetes</taxon>
        <taxon>Mycobacteriales</taxon>
        <taxon>Corynebacteriaceae</taxon>
        <taxon>Corynebacterium</taxon>
    </lineage>
</organism>
<dbReference type="SUPFAM" id="SSF51984">
    <property type="entry name" value="MurCD N-terminal domain"/>
    <property type="match status" value="1"/>
</dbReference>
<dbReference type="GO" id="GO:0005524">
    <property type="term" value="F:ATP binding"/>
    <property type="evidence" value="ECO:0007669"/>
    <property type="project" value="UniProtKB-UniRule"/>
</dbReference>
<reference evidence="11 12" key="1">
    <citation type="submission" date="2017-09" db="EMBL/GenBank/DDBJ databases">
        <title>Bacterial strain isolated from the female urinary microbiota.</title>
        <authorList>
            <person name="Thomas-White K."/>
            <person name="Kumar N."/>
            <person name="Forster S."/>
            <person name="Putonti C."/>
            <person name="Lawley T."/>
            <person name="Wolfe A.J."/>
        </authorList>
    </citation>
    <scope>NUCLEOTIDE SEQUENCE [LARGE SCALE GENOMIC DNA]</scope>
    <source>
        <strain evidence="11 12">UMB0908</strain>
    </source>
</reference>
<evidence type="ECO:0000256" key="8">
    <source>
        <dbReference type="RuleBase" id="RU003664"/>
    </source>
</evidence>
<keyword evidence="7 8" id="KW-0133">Cell shape</keyword>
<feature type="domain" description="Mur ligase C-terminal" evidence="9">
    <location>
        <begin position="340"/>
        <end position="459"/>
    </location>
</feature>
<dbReference type="InterPro" id="IPR004101">
    <property type="entry name" value="Mur_ligase_C"/>
</dbReference>
<dbReference type="PANTHER" id="PTHR43692:SF1">
    <property type="entry name" value="UDP-N-ACETYLMURAMOYLALANINE--D-GLUTAMATE LIGASE"/>
    <property type="match status" value="1"/>
</dbReference>
<keyword evidence="7 8" id="KW-0573">Peptidoglycan synthesis</keyword>
<evidence type="ECO:0000256" key="4">
    <source>
        <dbReference type="ARBA" id="ARBA00022598"/>
    </source>
</evidence>
<dbReference type="SUPFAM" id="SSF53623">
    <property type="entry name" value="MurD-like peptide ligases, catalytic domain"/>
    <property type="match status" value="1"/>
</dbReference>
<dbReference type="GO" id="GO:0009252">
    <property type="term" value="P:peptidoglycan biosynthetic process"/>
    <property type="evidence" value="ECO:0007669"/>
    <property type="project" value="UniProtKB-UniRule"/>
</dbReference>
<dbReference type="UniPathway" id="UPA00219"/>
<feature type="binding site" evidence="7">
    <location>
        <begin position="130"/>
        <end position="136"/>
    </location>
    <ligand>
        <name>ATP</name>
        <dbReference type="ChEBI" id="CHEBI:30616"/>
    </ligand>
</feature>
<dbReference type="GO" id="GO:0008764">
    <property type="term" value="F:UDP-N-acetylmuramoylalanine-D-glutamate ligase activity"/>
    <property type="evidence" value="ECO:0007669"/>
    <property type="project" value="UniProtKB-UniRule"/>
</dbReference>
<dbReference type="Gene3D" id="3.40.1190.10">
    <property type="entry name" value="Mur-like, catalytic domain"/>
    <property type="match status" value="1"/>
</dbReference>
<dbReference type="STRING" id="1725.WU86_06295"/>
<dbReference type="AlphaFoldDB" id="A0A2N6SWI6"/>
<dbReference type="GO" id="GO:0071555">
    <property type="term" value="P:cell wall organization"/>
    <property type="evidence" value="ECO:0007669"/>
    <property type="project" value="UniProtKB-KW"/>
</dbReference>
<dbReference type="Gene3D" id="3.40.50.720">
    <property type="entry name" value="NAD(P)-binding Rossmann-like Domain"/>
    <property type="match status" value="1"/>
</dbReference>
<dbReference type="Pfam" id="PF02875">
    <property type="entry name" value="Mur_ligase_C"/>
    <property type="match status" value="1"/>
</dbReference>
<evidence type="ECO:0000259" key="10">
    <source>
        <dbReference type="Pfam" id="PF08245"/>
    </source>
</evidence>
<keyword evidence="6 7" id="KW-0067">ATP-binding</keyword>
<keyword evidence="5 7" id="KW-0547">Nucleotide-binding</keyword>
<keyword evidence="7 8" id="KW-0131">Cell cycle</keyword>
<sequence length="491" mass="49253">MTRSDTSVDLVALVRSGAVLVTGAGVSGEGAIKLLSDLGCPEIHLVDDSAERGRAMADAHGVTWCTSDAARGLFSDAAAVVTSPGWRPDTPLLVDAADAGVPVVGDVAVAYAGDRAGAWGAPRTWLVVTGTNGKTTTTAMLAAMLGDRGTAVGNIGVALHDALTADPRVEVLAAELSSFQLHWAPDLRPDAGALLNLAEDHIDWHGSYDAYGADKAIALTGGVAVYGLDDADVVGQVDALAAAGRLAPAAVGFTIGEPADGQIGVRDGRILDRAFGDRSRDVPHEDSDLGGVDIAAVDGISPPGPAGVLDALAATALARSAGIRAEDIAEALRGFTVSAHRGQVVHSAGGVDWIDDSKATNPHAADAALRGHESVVWVAGGQLKGADVGQLISDHAHRMRAAVVLGVDGQVIAEALADAAPGLPVTVIGETDPATAMAQACSAAAGAAQPGDVVLLAPAAASLDMFTGMAQRGDFFADGARAATATGDETS</sequence>
<evidence type="ECO:0000256" key="3">
    <source>
        <dbReference type="ARBA" id="ARBA00022490"/>
    </source>
</evidence>
<dbReference type="InterPro" id="IPR005762">
    <property type="entry name" value="MurD"/>
</dbReference>
<evidence type="ECO:0000313" key="11">
    <source>
        <dbReference type="EMBL" id="PMC61430.1"/>
    </source>
</evidence>
<feature type="domain" description="Mur ligase central" evidence="10">
    <location>
        <begin position="128"/>
        <end position="217"/>
    </location>
</feature>
<keyword evidence="7 8" id="KW-0961">Cell wall biogenesis/degradation</keyword>
<evidence type="ECO:0000259" key="9">
    <source>
        <dbReference type="Pfam" id="PF02875"/>
    </source>
</evidence>
<dbReference type="EC" id="6.3.2.9" evidence="7 8"/>
<gene>
    <name evidence="7" type="primary">murD</name>
    <name evidence="11" type="ORF">CJ204_11050</name>
</gene>
<dbReference type="Pfam" id="PF08245">
    <property type="entry name" value="Mur_ligase_M"/>
    <property type="match status" value="1"/>
</dbReference>
<dbReference type="Gene3D" id="3.90.190.20">
    <property type="entry name" value="Mur ligase, C-terminal domain"/>
    <property type="match status" value="1"/>
</dbReference>
<dbReference type="EMBL" id="PNHF01000029">
    <property type="protein sequence ID" value="PMC61430.1"/>
    <property type="molecule type" value="Genomic_DNA"/>
</dbReference>
<dbReference type="RefSeq" id="WP_102214295.1">
    <property type="nucleotide sequence ID" value="NZ_PNHF01000029.1"/>
</dbReference>
<comment type="similarity">
    <text evidence="7">Belongs to the MurCDEF family.</text>
</comment>
<dbReference type="HAMAP" id="MF_00639">
    <property type="entry name" value="MurD"/>
    <property type="match status" value="1"/>
</dbReference>
<dbReference type="GO" id="GO:0008360">
    <property type="term" value="P:regulation of cell shape"/>
    <property type="evidence" value="ECO:0007669"/>
    <property type="project" value="UniProtKB-KW"/>
</dbReference>
<evidence type="ECO:0000256" key="2">
    <source>
        <dbReference type="ARBA" id="ARBA00004752"/>
    </source>
</evidence>
<keyword evidence="4 7" id="KW-0436">Ligase</keyword>
<comment type="pathway">
    <text evidence="2 7 8">Cell wall biogenesis; peptidoglycan biosynthesis.</text>
</comment>
<keyword evidence="3 7" id="KW-0963">Cytoplasm</keyword>
<comment type="caution">
    <text evidence="11">The sequence shown here is derived from an EMBL/GenBank/DDBJ whole genome shotgun (WGS) entry which is preliminary data.</text>
</comment>
<dbReference type="NCBIfam" id="TIGR01087">
    <property type="entry name" value="murD"/>
    <property type="match status" value="1"/>
</dbReference>